<dbReference type="AlphaFoldDB" id="A0A2N3LCJ4"/>
<dbReference type="SUPFAM" id="SSF55729">
    <property type="entry name" value="Acyl-CoA N-acyltransferases (Nat)"/>
    <property type="match status" value="1"/>
</dbReference>
<evidence type="ECO:0000313" key="2">
    <source>
        <dbReference type="EMBL" id="PKR82380.1"/>
    </source>
</evidence>
<accession>A0A2N3LCJ4</accession>
<keyword evidence="2" id="KW-0808">Transferase</keyword>
<feature type="domain" description="N-acetyltransferase" evidence="1">
    <location>
        <begin position="105"/>
        <end position="245"/>
    </location>
</feature>
<sequence length="245" mass="28328">MLDISYFEKLFNGTFKVLNGLPRYIALEQVQPEPDFKEKLGHLIGVGKSNKLQYISVLIQKTNNDYSNILITNGFEHRSSIIEYTKDLGNIEELPCEFQWKSLENELTEKEFKDTWRQCMLYSDNKPSTFTMAQHLEAVKSELGNNWRNSCRVFLKGGKPIGVTIPHMEPGTTDEGRLFYFGLIPEMRGKGLSSSLHKQSLQFLREMGATYYIGSTQATNKKMQHVFIRSGCMLKSHMESFYKYF</sequence>
<dbReference type="InterPro" id="IPR016181">
    <property type="entry name" value="Acyl_CoA_acyltransferase"/>
</dbReference>
<dbReference type="PROSITE" id="PS51186">
    <property type="entry name" value="GNAT"/>
    <property type="match status" value="1"/>
</dbReference>
<dbReference type="Pfam" id="PF00583">
    <property type="entry name" value="Acetyltransf_1"/>
    <property type="match status" value="1"/>
</dbReference>
<evidence type="ECO:0000259" key="1">
    <source>
        <dbReference type="PROSITE" id="PS51186"/>
    </source>
</evidence>
<dbReference type="InterPro" id="IPR000182">
    <property type="entry name" value="GNAT_dom"/>
</dbReference>
<dbReference type="EMBL" id="PIQO01000052">
    <property type="protein sequence ID" value="PKR82380.1"/>
    <property type="molecule type" value="Genomic_DNA"/>
</dbReference>
<dbReference type="Gene3D" id="3.40.630.30">
    <property type="match status" value="1"/>
</dbReference>
<dbReference type="OrthoDB" id="511027at2"/>
<dbReference type="RefSeq" id="WP_101356838.1">
    <property type="nucleotide sequence ID" value="NZ_PIQO01000052.1"/>
</dbReference>
<dbReference type="GO" id="GO:0016747">
    <property type="term" value="F:acyltransferase activity, transferring groups other than amino-acyl groups"/>
    <property type="evidence" value="ECO:0007669"/>
    <property type="project" value="InterPro"/>
</dbReference>
<dbReference type="Proteomes" id="UP000233440">
    <property type="component" value="Unassembled WGS sequence"/>
</dbReference>
<gene>
    <name evidence="2" type="ORF">CWO92_24785</name>
</gene>
<name>A0A2N3LCJ4_9BACI</name>
<protein>
    <submittedName>
        <fullName evidence="2">GNAT family N-acetyltransferase</fullName>
    </submittedName>
</protein>
<comment type="caution">
    <text evidence="2">The sequence shown here is derived from an EMBL/GenBank/DDBJ whole genome shotgun (WGS) entry which is preliminary data.</text>
</comment>
<reference evidence="2 3" key="1">
    <citation type="submission" date="2017-11" db="EMBL/GenBank/DDBJ databases">
        <title>Bacillus camelliae sp. nov., isolated from pu'er tea.</title>
        <authorList>
            <person name="Niu L."/>
        </authorList>
    </citation>
    <scope>NUCLEOTIDE SEQUENCE [LARGE SCALE GENOMIC DNA]</scope>
    <source>
        <strain evidence="2 3">7578-1</strain>
    </source>
</reference>
<organism evidence="2 3">
    <name type="scientific">Heyndrickxia camelliae</name>
    <dbReference type="NCBI Taxonomy" id="1707093"/>
    <lineage>
        <taxon>Bacteria</taxon>
        <taxon>Bacillati</taxon>
        <taxon>Bacillota</taxon>
        <taxon>Bacilli</taxon>
        <taxon>Bacillales</taxon>
        <taxon>Bacillaceae</taxon>
        <taxon>Heyndrickxia</taxon>
    </lineage>
</organism>
<proteinExistence type="predicted"/>
<evidence type="ECO:0000313" key="3">
    <source>
        <dbReference type="Proteomes" id="UP000233440"/>
    </source>
</evidence>
<keyword evidence="3" id="KW-1185">Reference proteome</keyword>
<dbReference type="CDD" id="cd04301">
    <property type="entry name" value="NAT_SF"/>
    <property type="match status" value="1"/>
</dbReference>